<reference evidence="5 6" key="1">
    <citation type="submission" date="2013-04" db="EMBL/GenBank/DDBJ databases">
        <title>The genome sequencing project of 58 acetic acid bacteria.</title>
        <authorList>
            <person name="Okamoto-Kainuma A."/>
            <person name="Ishikawa M."/>
            <person name="Umino S."/>
            <person name="Koizumi Y."/>
            <person name="Shiwa Y."/>
            <person name="Yoshikawa H."/>
            <person name="Matsutani M."/>
            <person name="Matsushita K."/>
        </authorList>
    </citation>
    <scope>NUCLEOTIDE SEQUENCE [LARGE SCALE GENOMIC DNA]</scope>
    <source>
        <strain evidence="5 6">NBRC 106555</strain>
    </source>
</reference>
<keyword evidence="3 4" id="KW-0472">Membrane</keyword>
<keyword evidence="1 4" id="KW-0812">Transmembrane</keyword>
<feature type="transmembrane region" description="Helical" evidence="4">
    <location>
        <begin position="118"/>
        <end position="141"/>
    </location>
</feature>
<dbReference type="InterPro" id="IPR036259">
    <property type="entry name" value="MFS_trans_sf"/>
</dbReference>
<feature type="transmembrane region" description="Helical" evidence="4">
    <location>
        <begin position="248"/>
        <end position="269"/>
    </location>
</feature>
<dbReference type="Proteomes" id="UP001062632">
    <property type="component" value="Unassembled WGS sequence"/>
</dbReference>
<dbReference type="EMBL" id="BAQC01000058">
    <property type="protein sequence ID" value="GBR54502.1"/>
    <property type="molecule type" value="Genomic_DNA"/>
</dbReference>
<evidence type="ECO:0000256" key="3">
    <source>
        <dbReference type="ARBA" id="ARBA00023136"/>
    </source>
</evidence>
<keyword evidence="6" id="KW-1185">Reference proteome</keyword>
<feature type="transmembrane region" description="Helical" evidence="4">
    <location>
        <begin position="281"/>
        <end position="302"/>
    </location>
</feature>
<protein>
    <submittedName>
        <fullName evidence="5">Di-/tripeptide transporter</fullName>
    </submittedName>
</protein>
<dbReference type="InterPro" id="IPR011701">
    <property type="entry name" value="MFS"/>
</dbReference>
<evidence type="ECO:0000313" key="5">
    <source>
        <dbReference type="EMBL" id="GBR54502.1"/>
    </source>
</evidence>
<feature type="transmembrane region" description="Helical" evidence="4">
    <location>
        <begin position="54"/>
        <end position="71"/>
    </location>
</feature>
<gene>
    <name evidence="5" type="ORF">AA106555_1694</name>
</gene>
<feature type="transmembrane region" description="Helical" evidence="4">
    <location>
        <begin position="6"/>
        <end position="24"/>
    </location>
</feature>
<dbReference type="InterPro" id="IPR018456">
    <property type="entry name" value="PTR2_symporter_CS"/>
</dbReference>
<dbReference type="Pfam" id="PF07690">
    <property type="entry name" value="MFS_1"/>
    <property type="match status" value="1"/>
</dbReference>
<evidence type="ECO:0000256" key="1">
    <source>
        <dbReference type="ARBA" id="ARBA00022692"/>
    </source>
</evidence>
<accession>A0ABQ0QRR8</accession>
<feature type="transmembrane region" description="Helical" evidence="4">
    <location>
        <begin position="314"/>
        <end position="336"/>
    </location>
</feature>
<organism evidence="5 6">
    <name type="scientific">Neokomagataea thailandica NBRC 106555</name>
    <dbReference type="NCBI Taxonomy" id="1223520"/>
    <lineage>
        <taxon>Bacteria</taxon>
        <taxon>Pseudomonadati</taxon>
        <taxon>Pseudomonadota</taxon>
        <taxon>Alphaproteobacteria</taxon>
        <taxon>Acetobacterales</taxon>
        <taxon>Acetobacteraceae</taxon>
        <taxon>Neokomagataea</taxon>
    </lineage>
</organism>
<sequence>MAAGITGLFLTLIFAVPMVGGYIADRFLGRTRTISLGVVMLTCGHFLMSFEASFVFALIFLVAGFGAAGGMKAQIGGLYAVDDPRRTEAYQYFQLFFQMAPIASPLICGALAQSAWHWGFAAAGAGMLVGMLIYLAGLKWLPAETPRKTGKNSLAHTKLTKAERRSVIGLVAILPVLALAALPNQEIFDGYMLWAEDHYQLTLLGYDFPISSLVSLDAFIGTLAAVLVLAFWRIYAKIWNDPAEITKVAVATLIAAIGPLFLICGEYFFPGKNAVSPLWGVAFHTFNNIGFGMNYAIGMAMFSRVAPARFNTVLVAGFVLHLSVANLIVGKLSTLIDRIPDTVFWLLHSLGALGGGIILLLCAIFLKDIFDPKGEKA</sequence>
<feature type="transmembrane region" description="Helical" evidence="4">
    <location>
        <begin position="162"/>
        <end position="182"/>
    </location>
</feature>
<dbReference type="SUPFAM" id="SSF103473">
    <property type="entry name" value="MFS general substrate transporter"/>
    <property type="match status" value="1"/>
</dbReference>
<proteinExistence type="predicted"/>
<dbReference type="PROSITE" id="PS01022">
    <property type="entry name" value="PTR2_1"/>
    <property type="match status" value="1"/>
</dbReference>
<feature type="transmembrane region" description="Helical" evidence="4">
    <location>
        <begin position="92"/>
        <end position="112"/>
    </location>
</feature>
<evidence type="ECO:0000313" key="6">
    <source>
        <dbReference type="Proteomes" id="UP001062632"/>
    </source>
</evidence>
<feature type="transmembrane region" description="Helical" evidence="4">
    <location>
        <begin position="218"/>
        <end position="236"/>
    </location>
</feature>
<name>A0ABQ0QRR8_9PROT</name>
<evidence type="ECO:0000256" key="4">
    <source>
        <dbReference type="SAM" id="Phobius"/>
    </source>
</evidence>
<evidence type="ECO:0000256" key="2">
    <source>
        <dbReference type="ARBA" id="ARBA00022989"/>
    </source>
</evidence>
<dbReference type="Gene3D" id="1.20.1250.20">
    <property type="entry name" value="MFS general substrate transporter like domains"/>
    <property type="match status" value="2"/>
</dbReference>
<keyword evidence="2 4" id="KW-1133">Transmembrane helix</keyword>
<comment type="caution">
    <text evidence="5">The sequence shown here is derived from an EMBL/GenBank/DDBJ whole genome shotgun (WGS) entry which is preliminary data.</text>
</comment>
<feature type="transmembrane region" description="Helical" evidence="4">
    <location>
        <begin position="342"/>
        <end position="366"/>
    </location>
</feature>